<dbReference type="Proteomes" id="UP000823388">
    <property type="component" value="Chromosome 6N"/>
</dbReference>
<proteinExistence type="predicted"/>
<comment type="caution">
    <text evidence="2">The sequence shown here is derived from an EMBL/GenBank/DDBJ whole genome shotgun (WGS) entry which is preliminary data.</text>
</comment>
<sequence length="244" mass="26215">MSVVNAAGGVVNAPIPHAFEEVERGCRQRGTGGRNGPSTSHSSLRSRGTAWTCVAVAGVTRHKSERWRGAGWMTSMTEFAAPDALAGVLEEAELQQRLDVHRGRDTHAHHLLIFLAINRARMLVLVGGNVGPESQSKSCFGCGLQSDIMSSTRTTAQPNDQHAAGSSCKPNEFVNQAASAGVVLSPQQQECQSSSAWVGMQISTPARFQMSGILCGPTLHGWSDVGLQKKINTIRLCQKWRGRQ</sequence>
<organism evidence="2 3">
    <name type="scientific">Panicum virgatum</name>
    <name type="common">Blackwell switchgrass</name>
    <dbReference type="NCBI Taxonomy" id="38727"/>
    <lineage>
        <taxon>Eukaryota</taxon>
        <taxon>Viridiplantae</taxon>
        <taxon>Streptophyta</taxon>
        <taxon>Embryophyta</taxon>
        <taxon>Tracheophyta</taxon>
        <taxon>Spermatophyta</taxon>
        <taxon>Magnoliopsida</taxon>
        <taxon>Liliopsida</taxon>
        <taxon>Poales</taxon>
        <taxon>Poaceae</taxon>
        <taxon>PACMAD clade</taxon>
        <taxon>Panicoideae</taxon>
        <taxon>Panicodae</taxon>
        <taxon>Paniceae</taxon>
        <taxon>Panicinae</taxon>
        <taxon>Panicum</taxon>
        <taxon>Panicum sect. Hiantes</taxon>
    </lineage>
</organism>
<dbReference type="AlphaFoldDB" id="A0A8T0QZ84"/>
<name>A0A8T0QZ84_PANVG</name>
<gene>
    <name evidence="2" type="ORF">PVAP13_6NG200700</name>
</gene>
<protein>
    <submittedName>
        <fullName evidence="2">Uncharacterized protein</fullName>
    </submittedName>
</protein>
<feature type="region of interest" description="Disordered" evidence="1">
    <location>
        <begin position="25"/>
        <end position="46"/>
    </location>
</feature>
<evidence type="ECO:0000313" key="2">
    <source>
        <dbReference type="EMBL" id="KAG2578255.1"/>
    </source>
</evidence>
<accession>A0A8T0QZ84</accession>
<dbReference type="EMBL" id="CM029048">
    <property type="protein sequence ID" value="KAG2578255.1"/>
    <property type="molecule type" value="Genomic_DNA"/>
</dbReference>
<evidence type="ECO:0000256" key="1">
    <source>
        <dbReference type="SAM" id="MobiDB-lite"/>
    </source>
</evidence>
<feature type="compositionally biased region" description="Polar residues" evidence="1">
    <location>
        <begin position="36"/>
        <end position="46"/>
    </location>
</feature>
<reference evidence="2" key="1">
    <citation type="submission" date="2020-05" db="EMBL/GenBank/DDBJ databases">
        <title>WGS assembly of Panicum virgatum.</title>
        <authorList>
            <person name="Lovell J.T."/>
            <person name="Jenkins J."/>
            <person name="Shu S."/>
            <person name="Juenger T.E."/>
            <person name="Schmutz J."/>
        </authorList>
    </citation>
    <scope>NUCLEOTIDE SEQUENCE</scope>
    <source>
        <strain evidence="2">AP13</strain>
    </source>
</reference>
<evidence type="ECO:0000313" key="3">
    <source>
        <dbReference type="Proteomes" id="UP000823388"/>
    </source>
</evidence>
<keyword evidence="3" id="KW-1185">Reference proteome</keyword>